<keyword evidence="6" id="KW-1133">Transmembrane helix</keyword>
<proteinExistence type="predicted"/>
<comment type="caution">
    <text evidence="8">The sequence shown here is derived from an EMBL/GenBank/DDBJ whole genome shotgun (WGS) entry which is preliminary data.</text>
</comment>
<evidence type="ECO:0000256" key="4">
    <source>
        <dbReference type="ARBA" id="ARBA00022840"/>
    </source>
</evidence>
<keyword evidence="3" id="KW-0418">Kinase</keyword>
<keyword evidence="2 5" id="KW-0547">Nucleotide-binding</keyword>
<dbReference type="AlphaFoldDB" id="A0A813HS55"/>
<name>A0A813HS55_POLGL</name>
<dbReference type="GO" id="GO:0004674">
    <property type="term" value="F:protein serine/threonine kinase activity"/>
    <property type="evidence" value="ECO:0007669"/>
    <property type="project" value="TreeGrafter"/>
</dbReference>
<feature type="domain" description="Protein kinase" evidence="7">
    <location>
        <begin position="577"/>
        <end position="856"/>
    </location>
</feature>
<dbReference type="SMART" id="SM00220">
    <property type="entry name" value="S_TKc"/>
    <property type="match status" value="1"/>
</dbReference>
<evidence type="ECO:0000256" key="3">
    <source>
        <dbReference type="ARBA" id="ARBA00022777"/>
    </source>
</evidence>
<evidence type="ECO:0000256" key="2">
    <source>
        <dbReference type="ARBA" id="ARBA00022741"/>
    </source>
</evidence>
<dbReference type="InterPro" id="IPR017441">
    <property type="entry name" value="Protein_kinase_ATP_BS"/>
</dbReference>
<dbReference type="InterPro" id="IPR051681">
    <property type="entry name" value="Ser/Thr_Kinases-Pseudokinases"/>
</dbReference>
<keyword evidence="4 5" id="KW-0067">ATP-binding</keyword>
<evidence type="ECO:0000313" key="9">
    <source>
        <dbReference type="Proteomes" id="UP000654075"/>
    </source>
</evidence>
<dbReference type="GO" id="GO:0005524">
    <property type="term" value="F:ATP binding"/>
    <property type="evidence" value="ECO:0007669"/>
    <property type="project" value="UniProtKB-UniRule"/>
</dbReference>
<dbReference type="InterPro" id="IPR000719">
    <property type="entry name" value="Prot_kinase_dom"/>
</dbReference>
<feature type="transmembrane region" description="Helical" evidence="6">
    <location>
        <begin position="483"/>
        <end position="507"/>
    </location>
</feature>
<dbReference type="PANTHER" id="PTHR44329">
    <property type="entry name" value="SERINE/THREONINE-PROTEIN KINASE TNNI3K-RELATED"/>
    <property type="match status" value="1"/>
</dbReference>
<organism evidence="8 9">
    <name type="scientific">Polarella glacialis</name>
    <name type="common">Dinoflagellate</name>
    <dbReference type="NCBI Taxonomy" id="89957"/>
    <lineage>
        <taxon>Eukaryota</taxon>
        <taxon>Sar</taxon>
        <taxon>Alveolata</taxon>
        <taxon>Dinophyceae</taxon>
        <taxon>Suessiales</taxon>
        <taxon>Suessiaceae</taxon>
        <taxon>Polarella</taxon>
    </lineage>
</organism>
<dbReference type="PANTHER" id="PTHR44329:SF288">
    <property type="entry name" value="MITOGEN-ACTIVATED PROTEIN KINASE KINASE KINASE 20"/>
    <property type="match status" value="1"/>
</dbReference>
<dbReference type="Gene3D" id="1.10.510.10">
    <property type="entry name" value="Transferase(Phosphotransferase) domain 1"/>
    <property type="match status" value="1"/>
</dbReference>
<evidence type="ECO:0000256" key="6">
    <source>
        <dbReference type="SAM" id="Phobius"/>
    </source>
</evidence>
<dbReference type="InterPro" id="IPR008271">
    <property type="entry name" value="Ser/Thr_kinase_AS"/>
</dbReference>
<dbReference type="OrthoDB" id="626167at2759"/>
<dbReference type="Gene3D" id="3.30.200.20">
    <property type="entry name" value="Phosphorylase Kinase, domain 1"/>
    <property type="match status" value="1"/>
</dbReference>
<evidence type="ECO:0000256" key="1">
    <source>
        <dbReference type="ARBA" id="ARBA00022679"/>
    </source>
</evidence>
<evidence type="ECO:0000313" key="8">
    <source>
        <dbReference type="EMBL" id="CAE8640994.1"/>
    </source>
</evidence>
<protein>
    <recommendedName>
        <fullName evidence="7">Protein kinase domain-containing protein</fullName>
    </recommendedName>
</protein>
<accession>A0A813HS55</accession>
<feature type="binding site" evidence="5">
    <location>
        <position position="610"/>
    </location>
    <ligand>
        <name>ATP</name>
        <dbReference type="ChEBI" id="CHEBI:30616"/>
    </ligand>
</feature>
<gene>
    <name evidence="8" type="ORF">PGLA1383_LOCUS55721</name>
</gene>
<keyword evidence="6" id="KW-0812">Transmembrane</keyword>
<evidence type="ECO:0000256" key="5">
    <source>
        <dbReference type="PROSITE-ProRule" id="PRU10141"/>
    </source>
</evidence>
<reference evidence="8" key="1">
    <citation type="submission" date="2021-02" db="EMBL/GenBank/DDBJ databases">
        <authorList>
            <person name="Dougan E. K."/>
            <person name="Rhodes N."/>
            <person name="Thang M."/>
            <person name="Chan C."/>
        </authorList>
    </citation>
    <scope>NUCLEOTIDE SEQUENCE</scope>
</reference>
<keyword evidence="6" id="KW-0472">Membrane</keyword>
<evidence type="ECO:0000259" key="7">
    <source>
        <dbReference type="PROSITE" id="PS50011"/>
    </source>
</evidence>
<dbReference type="EMBL" id="CAJNNV010032771">
    <property type="protein sequence ID" value="CAE8640994.1"/>
    <property type="molecule type" value="Genomic_DNA"/>
</dbReference>
<sequence length="956" mass="104480">MSANLSDQGVALLERLQGSWTGQWEMPSWTCIDPKQKMVLLPSGQKAHPFGLCCVDHLEQPMSTLISMSFLQWHGKWVLQKMRTPLRHALNNGMLVFGSGGTGEKRHRLAKGNSFSTTCFEAGGDCDSRCEEVTSILTVHPVRCCSDQAIPGWVNNRCADIWHKPLASQGCLELEFSDAYNYCIADGGRLCTEDELSRNCASETGCYFDERLVWTRDSCGNLSSTCSADIQPPVTAVNPSCATEQVNTDRCEQRRAGTLKDGLCAQTCETCGPCEDVPGFIDEWGGKSVLVPEWNGTCAEWVPVLTPCSEAVEVEGYTQKGEDDVLANCRRSCGLCPDEEAPKDATVFMITNVTPVGDSYRIQARNYLKREVCMYVQPDNNNTKGNDIRVSITSRSEFYGGYWHEAFYCGERQVPKTVSGCNESSVWPEDWLDVYLGLVQGRITNDASNPISSSWRTSIGRLKLNTGPASSTAMPSPEASQPWLLGVAVGCSVLAALILCGSFLLFLRRMQRTQVRKKQASAASAACDVEAAAVGPDSHCTLTMTCPTETDFRDAHLGEVVSVGMKEHWMICWEDLVLGTNVIGKGGFGEVRRAKLYGGTEVVVKLAIGKGGTRDHQIAAMSSRALANELGLFRRIRHPNIVLFHGVVIGKSPEGELNLCLVLEWVDGSDFRAFLKDRRAKGSLAQDCIDYEDAAMNNPQLLIPEHKVMQDVALGMQYLHAQHPPIIHRDLKPANILVETKIIPPRAKIADFGVSTLMDKGEISSVAGTNHYMAPEVVKKLPYNTSADLFSFGVVLGNVLDVALQSTLDPKTVLAAVEEVLGPLARVCQQCLKEDPALRPTFSAVLEMLSQAKKAMKNKKAKASASVKAKAKKAMKTKKATGVELSQTGAKVQHGAQLMFRMGRHGLRLAERFNCVFLCALFQAAVPIRLQILMTGKNAAHLLGLIAYHKGGETDA</sequence>
<keyword evidence="9" id="KW-1185">Reference proteome</keyword>
<dbReference type="Proteomes" id="UP000654075">
    <property type="component" value="Unassembled WGS sequence"/>
</dbReference>
<dbReference type="Pfam" id="PF00069">
    <property type="entry name" value="Pkinase"/>
    <property type="match status" value="1"/>
</dbReference>
<dbReference type="InterPro" id="IPR011009">
    <property type="entry name" value="Kinase-like_dom_sf"/>
</dbReference>
<keyword evidence="1" id="KW-0808">Transferase</keyword>
<dbReference type="PROSITE" id="PS50011">
    <property type="entry name" value="PROTEIN_KINASE_DOM"/>
    <property type="match status" value="1"/>
</dbReference>
<dbReference type="SUPFAM" id="SSF56112">
    <property type="entry name" value="Protein kinase-like (PK-like)"/>
    <property type="match status" value="1"/>
</dbReference>
<dbReference type="PROSITE" id="PS00107">
    <property type="entry name" value="PROTEIN_KINASE_ATP"/>
    <property type="match status" value="1"/>
</dbReference>
<dbReference type="PROSITE" id="PS00108">
    <property type="entry name" value="PROTEIN_KINASE_ST"/>
    <property type="match status" value="1"/>
</dbReference>